<accession>A0A3M4YGD1</accession>
<evidence type="ECO:0000313" key="1">
    <source>
        <dbReference type="EMBL" id="RMR87296.1"/>
    </source>
</evidence>
<evidence type="ECO:0000313" key="2">
    <source>
        <dbReference type="Proteomes" id="UP000268004"/>
    </source>
</evidence>
<name>A0A3M4YGD1_9PSED</name>
<organism evidence="1 2">
    <name type="scientific">Pseudomonas coronafaciens pv. striafaciens</name>
    <dbReference type="NCBI Taxonomy" id="235276"/>
    <lineage>
        <taxon>Bacteria</taxon>
        <taxon>Pseudomonadati</taxon>
        <taxon>Pseudomonadota</taxon>
        <taxon>Gammaproteobacteria</taxon>
        <taxon>Pseudomonadales</taxon>
        <taxon>Pseudomonadaceae</taxon>
        <taxon>Pseudomonas</taxon>
        <taxon>Pseudomonas coronafaciens</taxon>
    </lineage>
</organism>
<dbReference type="Proteomes" id="UP000268004">
    <property type="component" value="Unassembled WGS sequence"/>
</dbReference>
<dbReference type="AlphaFoldDB" id="A0A3M4YGD1"/>
<gene>
    <name evidence="1" type="ORF">ALP78_05363</name>
</gene>
<dbReference type="AntiFam" id="ANF00142">
    <property type="entry name" value="Shadow ORF (opposite yadG)"/>
</dbReference>
<dbReference type="EMBL" id="RBSD01000093">
    <property type="protein sequence ID" value="RMR87296.1"/>
    <property type="molecule type" value="Genomic_DNA"/>
</dbReference>
<dbReference type="AntiFam" id="ANF00095">
    <property type="entry name" value="Shadow ORF (opposite ABC transporters)"/>
</dbReference>
<comment type="caution">
    <text evidence="1">The sequence shown here is derived from an EMBL/GenBank/DDBJ whole genome shotgun (WGS) entry which is preliminary data.</text>
</comment>
<reference evidence="1 2" key="1">
    <citation type="submission" date="2018-08" db="EMBL/GenBank/DDBJ databases">
        <title>Recombination of ecologically and evolutionarily significant loci maintains genetic cohesion in the Pseudomonas syringae species complex.</title>
        <authorList>
            <person name="Dillon M."/>
            <person name="Thakur S."/>
            <person name="Almeida R.N.D."/>
            <person name="Weir B.S."/>
            <person name="Guttman D.S."/>
        </authorList>
    </citation>
    <scope>NUCLEOTIDE SEQUENCE [LARGE SCALE GENOMIC DNA]</scope>
    <source>
        <strain evidence="1 2">ICMP 4996</strain>
    </source>
</reference>
<sequence>MFAKGSVESPKMHRLKHRLREQCGSPLRSLPKELCITISTCPGLKLLPDLRFEEQRFALGQAHQAVVVFHHFGLDQLVLPFHFQGDPRRRAQWADVADFGGVVVFDFLAGQRHLMRTEQQVTFLAQAQAIGVAEEVVDEVVGRVFIDLARRADLFDHALVHHHDAIGHFHGLFLIVSHEHRGQVDVFVQARQPATQLFADLGVQRAERLVQQQHFWLDRQGAGQGNALALSTRQLLRITVGQPVQLHHVQQLMDLLGDPRFVRALAFGLHAQAERDVVEHRHVAEQRVMLEHEPDIAITHVMPGHIFAMKHDAAVIRGFQTGNDAQQGGLAAA</sequence>
<proteinExistence type="predicted"/>
<protein>
    <submittedName>
        <fullName evidence="1">Uncharacterized protein</fullName>
    </submittedName>
</protein>